<feature type="transmembrane region" description="Helical" evidence="7">
    <location>
        <begin position="190"/>
        <end position="212"/>
    </location>
</feature>
<dbReference type="Proteomes" id="UP000002668">
    <property type="component" value="Genome"/>
</dbReference>
<evidence type="ECO:0000256" key="7">
    <source>
        <dbReference type="SAM" id="Phobius"/>
    </source>
</evidence>
<evidence type="ECO:0000313" key="9">
    <source>
        <dbReference type="EMBL" id="CBY01426.1"/>
    </source>
</evidence>
<dbReference type="GO" id="GO:0016020">
    <property type="term" value="C:membrane"/>
    <property type="evidence" value="ECO:0007669"/>
    <property type="project" value="UniProtKB-SubCell"/>
</dbReference>
<feature type="transmembrane region" description="Helical" evidence="7">
    <location>
        <begin position="123"/>
        <end position="147"/>
    </location>
</feature>
<dbReference type="InterPro" id="IPR003663">
    <property type="entry name" value="Sugar/inositol_transpt"/>
</dbReference>
<evidence type="ECO:0000256" key="3">
    <source>
        <dbReference type="ARBA" id="ARBA00022448"/>
    </source>
</evidence>
<keyword evidence="6 7" id="KW-0472">Membrane</keyword>
<dbReference type="EMBL" id="FP929139">
    <property type="protein sequence ID" value="CBY01426.1"/>
    <property type="molecule type" value="Genomic_DNA"/>
</dbReference>
<dbReference type="GO" id="GO:0005351">
    <property type="term" value="F:carbohydrate:proton symporter activity"/>
    <property type="evidence" value="ECO:0007669"/>
    <property type="project" value="TreeGrafter"/>
</dbReference>
<gene>
    <name evidence="9" type="ORF">LEMA_P002130.1</name>
</gene>
<dbReference type="HOGENOM" id="CLU_001265_30_3_1"/>
<evidence type="ECO:0000256" key="2">
    <source>
        <dbReference type="ARBA" id="ARBA00010992"/>
    </source>
</evidence>
<name>E5ADY7_LEPMJ</name>
<feature type="transmembrane region" description="Helical" evidence="7">
    <location>
        <begin position="349"/>
        <end position="370"/>
    </location>
</feature>
<dbReference type="PROSITE" id="PS50850">
    <property type="entry name" value="MFS"/>
    <property type="match status" value="1"/>
</dbReference>
<dbReference type="PRINTS" id="PR00171">
    <property type="entry name" value="SUGRTRNSPORT"/>
</dbReference>
<proteinExistence type="inferred from homology"/>
<feature type="transmembrane region" description="Helical" evidence="7">
    <location>
        <begin position="321"/>
        <end position="342"/>
    </location>
</feature>
<dbReference type="SUPFAM" id="SSF103473">
    <property type="entry name" value="MFS general substrate transporter"/>
    <property type="match status" value="1"/>
</dbReference>
<feature type="transmembrane region" description="Helical" evidence="7">
    <location>
        <begin position="67"/>
        <end position="89"/>
    </location>
</feature>
<dbReference type="Gene3D" id="1.20.1250.20">
    <property type="entry name" value="MFS general substrate transporter like domains"/>
    <property type="match status" value="1"/>
</dbReference>
<protein>
    <recommendedName>
        <fullName evidence="8">Major facilitator superfamily (MFS) profile domain-containing protein</fullName>
    </recommendedName>
</protein>
<accession>E5ADY7</accession>
<comment type="similarity">
    <text evidence="2">Belongs to the major facilitator superfamily. Sugar transporter (TC 2.A.1.1) family.</text>
</comment>
<dbReference type="eggNOG" id="KOG0254">
    <property type="taxonomic scope" value="Eukaryota"/>
</dbReference>
<keyword evidence="3" id="KW-0813">Transport</keyword>
<dbReference type="PANTHER" id="PTHR48022">
    <property type="entry name" value="PLASTIDIC GLUCOSE TRANSPORTER 4"/>
    <property type="match status" value="1"/>
</dbReference>
<comment type="subcellular location">
    <subcellularLocation>
        <location evidence="1">Membrane</location>
        <topology evidence="1">Multi-pass membrane protein</topology>
    </subcellularLocation>
</comment>
<evidence type="ECO:0000259" key="8">
    <source>
        <dbReference type="PROSITE" id="PS50850"/>
    </source>
</evidence>
<sequence length="686" mass="75576">MASTDAALAASQPRFMGMRGRALDLSVSVIATTGFLLFGYDQGVMSGIISAEPFMRYFPETYNNSTWQGFVTAIYEIGCLFGAIAMLVFGDALGRRKGILIGAGVMILGAVIQVTAFKGHNATAQFIIGRVVTGVGNGMNTATIPTYQAECSRTKNHGLLICIEGGVIAFGTLIAYWIDYGCSYGSDQFSWRFPIAFQCFFALIVLLGMIWLPESPRWLLTKDRHEDAAKVISALRGYGVDDEETRFEAHIIMDSIRASGHKGGITPFSALFSNGKTQHFRRMMLGASSQLMQQIGGCNAVIYYFPLLFENSIGASHDLSLLLGGVNMIVYSIFATTSWFIIERTGRRKLFLIGTYGQGLSMVLVFAALIPGTASAAKGAAVGLFTYIAFFAATWLPLPWLYPAEINPVKTRGKANAVSTCTNWLFNFLIVMITPIMISNIGWGTYLFFAVVNACFLPFIYLFYPETKQRSLEEIDLIFAKGHLEHMSYVKAAKELPFLDARGIEAMQAQYGFFEDGLVDGVVVGEKGEKEVLNNQIAQYRLHTPPLLYVNTPDIPTTHMHCKFQNCLCCTGSAIDLYSIHAIGVVGGGVHVTTRTMAMDPLTQPIEFMSAHICARVPLIRRLRVKNGILTMQLRGLEITNEVIVSRLRIRSWENDSYVTSSDLTENDVLLSGYAYLSMGMPRTTL</sequence>
<feature type="transmembrane region" description="Helical" evidence="7">
    <location>
        <begin position="444"/>
        <end position="464"/>
    </location>
</feature>
<dbReference type="FunCoup" id="E5ADY7">
    <property type="interactions" value="16"/>
</dbReference>
<dbReference type="Pfam" id="PF00083">
    <property type="entry name" value="Sugar_tr"/>
    <property type="match status" value="1"/>
</dbReference>
<feature type="domain" description="Major facilitator superfamily (MFS) profile" evidence="8">
    <location>
        <begin position="27"/>
        <end position="468"/>
    </location>
</feature>
<keyword evidence="10" id="KW-1185">Reference proteome</keyword>
<evidence type="ECO:0000313" key="10">
    <source>
        <dbReference type="Proteomes" id="UP000002668"/>
    </source>
</evidence>
<reference evidence="10" key="1">
    <citation type="journal article" date="2011" name="Nat. Commun.">
        <title>Effector diversification within compartments of the Leptosphaeria maculans genome affected by Repeat-Induced Point mutations.</title>
        <authorList>
            <person name="Rouxel T."/>
            <person name="Grandaubert J."/>
            <person name="Hane J.K."/>
            <person name="Hoede C."/>
            <person name="van de Wouw A.P."/>
            <person name="Couloux A."/>
            <person name="Dominguez V."/>
            <person name="Anthouard V."/>
            <person name="Bally P."/>
            <person name="Bourras S."/>
            <person name="Cozijnsen A.J."/>
            <person name="Ciuffetti L.M."/>
            <person name="Degrave A."/>
            <person name="Dilmaghani A."/>
            <person name="Duret L."/>
            <person name="Fudal I."/>
            <person name="Goodwin S.B."/>
            <person name="Gout L."/>
            <person name="Glaser N."/>
            <person name="Linglin J."/>
            <person name="Kema G.H.J."/>
            <person name="Lapalu N."/>
            <person name="Lawrence C.B."/>
            <person name="May K."/>
            <person name="Meyer M."/>
            <person name="Ollivier B."/>
            <person name="Poulain J."/>
            <person name="Schoch C.L."/>
            <person name="Simon A."/>
            <person name="Spatafora J.W."/>
            <person name="Stachowiak A."/>
            <person name="Turgeon B.G."/>
            <person name="Tyler B.M."/>
            <person name="Vincent D."/>
            <person name="Weissenbach J."/>
            <person name="Amselem J."/>
            <person name="Quesneville H."/>
            <person name="Oliver R.P."/>
            <person name="Wincker P."/>
            <person name="Balesdent M.-H."/>
            <person name="Howlett B.J."/>
        </authorList>
    </citation>
    <scope>NUCLEOTIDE SEQUENCE [LARGE SCALE GENOMIC DNA]</scope>
    <source>
        <strain evidence="10">JN3 / isolate v23.1.3 / race Av1-4-5-6-7-8</strain>
    </source>
</reference>
<feature type="transmembrane region" description="Helical" evidence="7">
    <location>
        <begin position="291"/>
        <end position="309"/>
    </location>
</feature>
<dbReference type="FunFam" id="1.20.1250.20:FF:000061">
    <property type="entry name" value="MFS sugar transporter"/>
    <property type="match status" value="1"/>
</dbReference>
<feature type="transmembrane region" description="Helical" evidence="7">
    <location>
        <begin position="98"/>
        <end position="117"/>
    </location>
</feature>
<feature type="transmembrane region" description="Helical" evidence="7">
    <location>
        <begin position="159"/>
        <end position="178"/>
    </location>
</feature>
<dbReference type="PANTHER" id="PTHR48022:SF69">
    <property type="entry name" value="SUGAR TRANSPORTER"/>
    <property type="match status" value="1"/>
</dbReference>
<feature type="transmembrane region" description="Helical" evidence="7">
    <location>
        <begin position="382"/>
        <end position="403"/>
    </location>
</feature>
<dbReference type="InParanoid" id="E5ADY7"/>
<feature type="transmembrane region" description="Helical" evidence="7">
    <location>
        <begin position="22"/>
        <end position="40"/>
    </location>
</feature>
<dbReference type="NCBIfam" id="TIGR00879">
    <property type="entry name" value="SP"/>
    <property type="match status" value="1"/>
</dbReference>
<organism evidence="9 10">
    <name type="scientific">Leptosphaeria maculans (strain JN3 / isolate v23.1.3 / race Av1-4-5-6-7-8)</name>
    <name type="common">Blackleg fungus</name>
    <name type="synonym">Phoma lingam</name>
    <dbReference type="NCBI Taxonomy" id="985895"/>
    <lineage>
        <taxon>Eukaryota</taxon>
        <taxon>Fungi</taxon>
        <taxon>Dikarya</taxon>
        <taxon>Ascomycota</taxon>
        <taxon>Pezizomycotina</taxon>
        <taxon>Dothideomycetes</taxon>
        <taxon>Pleosporomycetidae</taxon>
        <taxon>Pleosporales</taxon>
        <taxon>Pleosporineae</taxon>
        <taxon>Leptosphaeriaceae</taxon>
        <taxon>Plenodomus</taxon>
        <taxon>Plenodomus lingam/Leptosphaeria maculans species complex</taxon>
    </lineage>
</organism>
<dbReference type="AlphaFoldDB" id="E5ADY7"/>
<dbReference type="InterPro" id="IPR050360">
    <property type="entry name" value="MFS_Sugar_Transporters"/>
</dbReference>
<dbReference type="OrthoDB" id="6133115at2759"/>
<dbReference type="GO" id="GO:0015793">
    <property type="term" value="P:glycerol transmembrane transport"/>
    <property type="evidence" value="ECO:0007669"/>
    <property type="project" value="TreeGrafter"/>
</dbReference>
<evidence type="ECO:0000256" key="5">
    <source>
        <dbReference type="ARBA" id="ARBA00022989"/>
    </source>
</evidence>
<dbReference type="OMA" id="MFQAKFD"/>
<dbReference type="GeneID" id="13289556"/>
<keyword evidence="5 7" id="KW-1133">Transmembrane helix</keyword>
<dbReference type="InterPro" id="IPR036259">
    <property type="entry name" value="MFS_trans_sf"/>
</dbReference>
<dbReference type="InterPro" id="IPR020846">
    <property type="entry name" value="MFS_dom"/>
</dbReference>
<evidence type="ECO:0000256" key="1">
    <source>
        <dbReference type="ARBA" id="ARBA00004141"/>
    </source>
</evidence>
<dbReference type="VEuPathDB" id="FungiDB:LEMA_P002130.1"/>
<evidence type="ECO:0000256" key="4">
    <source>
        <dbReference type="ARBA" id="ARBA00022692"/>
    </source>
</evidence>
<keyword evidence="4 7" id="KW-0812">Transmembrane</keyword>
<feature type="transmembrane region" description="Helical" evidence="7">
    <location>
        <begin position="415"/>
        <end position="438"/>
    </location>
</feature>
<evidence type="ECO:0000256" key="6">
    <source>
        <dbReference type="ARBA" id="ARBA00023136"/>
    </source>
</evidence>
<dbReference type="InterPro" id="IPR005828">
    <property type="entry name" value="MFS_sugar_transport-like"/>
</dbReference>